<proteinExistence type="predicted"/>
<evidence type="ECO:0000256" key="2">
    <source>
        <dbReference type="ARBA" id="ARBA00022475"/>
    </source>
</evidence>
<dbReference type="Proteomes" id="UP001164705">
    <property type="component" value="Chromosome"/>
</dbReference>
<keyword evidence="8" id="KW-1185">Reference proteome</keyword>
<gene>
    <name evidence="7" type="ORF">N7U66_03295</name>
</gene>
<dbReference type="Gene3D" id="1.20.81.30">
    <property type="entry name" value="Type II secretion system (T2SS), domain F"/>
    <property type="match status" value="1"/>
</dbReference>
<evidence type="ECO:0000256" key="5">
    <source>
        <dbReference type="ARBA" id="ARBA00023136"/>
    </source>
</evidence>
<evidence type="ECO:0000313" key="7">
    <source>
        <dbReference type="EMBL" id="WAC02709.1"/>
    </source>
</evidence>
<dbReference type="EMBL" id="CP113088">
    <property type="protein sequence ID" value="WAC02709.1"/>
    <property type="molecule type" value="Genomic_DNA"/>
</dbReference>
<dbReference type="GO" id="GO:0005886">
    <property type="term" value="C:plasma membrane"/>
    <property type="evidence" value="ECO:0007669"/>
    <property type="project" value="UniProtKB-SubCell"/>
</dbReference>
<keyword evidence="4" id="KW-1133">Transmembrane helix</keyword>
<sequence>MSINISTYKAEKTVLKSKKGTNFFSGELSFGNHFSDKDKMGLYKEFSVLLNSGVDFRKALEILKEQQKKAKHKDLMHSITKQVVRGKSLFEALQESGSSLHMSVTV</sequence>
<evidence type="ECO:0000256" key="3">
    <source>
        <dbReference type="ARBA" id="ARBA00022692"/>
    </source>
</evidence>
<dbReference type="Pfam" id="PF00482">
    <property type="entry name" value="T2SSF"/>
    <property type="match status" value="1"/>
</dbReference>
<keyword evidence="3" id="KW-0812">Transmembrane</keyword>
<evidence type="ECO:0000313" key="8">
    <source>
        <dbReference type="Proteomes" id="UP001164705"/>
    </source>
</evidence>
<protein>
    <submittedName>
        <fullName evidence="7">Type II secretion system F family protein</fullName>
    </submittedName>
</protein>
<evidence type="ECO:0000259" key="6">
    <source>
        <dbReference type="Pfam" id="PF00482"/>
    </source>
</evidence>
<keyword evidence="5" id="KW-0472">Membrane</keyword>
<keyword evidence="2" id="KW-1003">Cell membrane</keyword>
<dbReference type="AlphaFoldDB" id="A0A9E8MXK2"/>
<accession>A0A9E8MXK2</accession>
<feature type="domain" description="Type II secretion system protein GspF" evidence="6">
    <location>
        <begin position="44"/>
        <end position="99"/>
    </location>
</feature>
<reference evidence="7" key="1">
    <citation type="submission" date="2022-11" db="EMBL/GenBank/DDBJ databases">
        <title>Lacinutrix neustonica HL-RS19T sp. nov., isolated from the surface microlayer sample of brackish Lake Shihwa.</title>
        <authorList>
            <person name="Choi J.Y."/>
            <person name="Hwang C.Y."/>
        </authorList>
    </citation>
    <scope>NUCLEOTIDE SEQUENCE</scope>
    <source>
        <strain evidence="7">HL-RS19</strain>
    </source>
</reference>
<dbReference type="KEGG" id="lnu:N7U66_03295"/>
<comment type="subcellular location">
    <subcellularLocation>
        <location evidence="1">Cell membrane</location>
        <topology evidence="1">Multi-pass membrane protein</topology>
    </subcellularLocation>
</comment>
<dbReference type="InterPro" id="IPR018076">
    <property type="entry name" value="T2SS_GspF_dom"/>
</dbReference>
<organism evidence="7 8">
    <name type="scientific">Lacinutrix neustonica</name>
    <dbReference type="NCBI Taxonomy" id="2980107"/>
    <lineage>
        <taxon>Bacteria</taxon>
        <taxon>Pseudomonadati</taxon>
        <taxon>Bacteroidota</taxon>
        <taxon>Flavobacteriia</taxon>
        <taxon>Flavobacteriales</taxon>
        <taxon>Flavobacteriaceae</taxon>
        <taxon>Lacinutrix</taxon>
    </lineage>
</organism>
<evidence type="ECO:0000256" key="1">
    <source>
        <dbReference type="ARBA" id="ARBA00004651"/>
    </source>
</evidence>
<name>A0A9E8MXK2_9FLAO</name>
<dbReference type="InterPro" id="IPR042094">
    <property type="entry name" value="T2SS_GspF_sf"/>
</dbReference>
<evidence type="ECO:0000256" key="4">
    <source>
        <dbReference type="ARBA" id="ARBA00022989"/>
    </source>
</evidence>